<keyword evidence="3" id="KW-1003">Cell membrane</keyword>
<feature type="domain" description="Anti-sigma K factor RskA C-terminal" evidence="10">
    <location>
        <begin position="101"/>
        <end position="228"/>
    </location>
</feature>
<dbReference type="AlphaFoldDB" id="A0A9Q2S4M3"/>
<dbReference type="PANTHER" id="PTHR37461:SF1">
    <property type="entry name" value="ANTI-SIGMA-K FACTOR RSKA"/>
    <property type="match status" value="1"/>
</dbReference>
<keyword evidence="14" id="KW-1185">Reference proteome</keyword>
<keyword evidence="4" id="KW-0812">Transmembrane</keyword>
<dbReference type="Proteomes" id="UP000809440">
    <property type="component" value="Unassembled WGS sequence"/>
</dbReference>
<dbReference type="InterPro" id="IPR041916">
    <property type="entry name" value="Anti_sigma_zinc_sf"/>
</dbReference>
<evidence type="ECO:0000313" key="11">
    <source>
        <dbReference type="EMBL" id="MBM2412302.1"/>
    </source>
</evidence>
<comment type="caution">
    <text evidence="11">The sequence shown here is derived from an EMBL/GenBank/DDBJ whole genome shotgun (WGS) entry which is preliminary data.</text>
</comment>
<dbReference type="Proteomes" id="UP000755667">
    <property type="component" value="Unassembled WGS sequence"/>
</dbReference>
<dbReference type="InterPro" id="IPR051474">
    <property type="entry name" value="Anti-sigma-K/W_factor"/>
</dbReference>
<dbReference type="PANTHER" id="PTHR37461">
    <property type="entry name" value="ANTI-SIGMA-K FACTOR RSKA"/>
    <property type="match status" value="1"/>
</dbReference>
<dbReference type="EMBL" id="JAFBXF010000004">
    <property type="protein sequence ID" value="MBM2416970.1"/>
    <property type="molecule type" value="Genomic_DNA"/>
</dbReference>
<reference evidence="11 14" key="1">
    <citation type="submission" date="2021-01" db="EMBL/GenBank/DDBJ databases">
        <title>Diatom-associated Roseobacters Show Island Model of Population Structure.</title>
        <authorList>
            <person name="Qu L."/>
            <person name="Feng X."/>
            <person name="Chen Y."/>
            <person name="Li L."/>
            <person name="Wang X."/>
            <person name="Hu Z."/>
            <person name="Wang H."/>
            <person name="Luo H."/>
        </authorList>
    </citation>
    <scope>NUCLEOTIDE SEQUENCE</scope>
    <source>
        <strain evidence="12 14">CC28-63</strain>
        <strain evidence="11">CC28-69</strain>
    </source>
</reference>
<evidence type="ECO:0000256" key="9">
    <source>
        <dbReference type="SAM" id="MobiDB-lite"/>
    </source>
</evidence>
<evidence type="ECO:0000256" key="6">
    <source>
        <dbReference type="ARBA" id="ARBA00023136"/>
    </source>
</evidence>
<evidence type="ECO:0000256" key="5">
    <source>
        <dbReference type="ARBA" id="ARBA00022989"/>
    </source>
</evidence>
<evidence type="ECO:0000259" key="10">
    <source>
        <dbReference type="Pfam" id="PF10099"/>
    </source>
</evidence>
<evidence type="ECO:0000313" key="14">
    <source>
        <dbReference type="Proteomes" id="UP000809440"/>
    </source>
</evidence>
<evidence type="ECO:0000256" key="1">
    <source>
        <dbReference type="ARBA" id="ARBA00004167"/>
    </source>
</evidence>
<dbReference type="GeneID" id="62640856"/>
<dbReference type="Gene3D" id="1.10.10.1320">
    <property type="entry name" value="Anti-sigma factor, zinc-finger domain"/>
    <property type="match status" value="1"/>
</dbReference>
<comment type="subcellular location">
    <subcellularLocation>
        <location evidence="2">Cell membrane</location>
    </subcellularLocation>
    <subcellularLocation>
        <location evidence="1">Membrane</location>
        <topology evidence="1">Single-pass membrane protein</topology>
    </subcellularLocation>
</comment>
<dbReference type="RefSeq" id="WP_085629112.1">
    <property type="nucleotide sequence ID" value="NZ_JAFBWU010000004.1"/>
</dbReference>
<dbReference type="GO" id="GO:0016989">
    <property type="term" value="F:sigma factor antagonist activity"/>
    <property type="evidence" value="ECO:0007669"/>
    <property type="project" value="TreeGrafter"/>
</dbReference>
<dbReference type="OrthoDB" id="9816387at2"/>
<dbReference type="EMBL" id="JAFBXE010000004">
    <property type="protein sequence ID" value="MBM2412302.1"/>
    <property type="molecule type" value="Genomic_DNA"/>
</dbReference>
<keyword evidence="6" id="KW-0472">Membrane</keyword>
<accession>A0A9Q2S4M3</accession>
<evidence type="ECO:0000256" key="3">
    <source>
        <dbReference type="ARBA" id="ARBA00022475"/>
    </source>
</evidence>
<keyword evidence="5" id="KW-1133">Transmembrane helix</keyword>
<dbReference type="InterPro" id="IPR018764">
    <property type="entry name" value="RskA_C"/>
</dbReference>
<evidence type="ECO:0000256" key="8">
    <source>
        <dbReference type="ARBA" id="ARBA00030803"/>
    </source>
</evidence>
<evidence type="ECO:0000256" key="4">
    <source>
        <dbReference type="ARBA" id="ARBA00022692"/>
    </source>
</evidence>
<proteinExistence type="predicted"/>
<evidence type="ECO:0000313" key="13">
    <source>
        <dbReference type="Proteomes" id="UP000755667"/>
    </source>
</evidence>
<evidence type="ECO:0000313" key="12">
    <source>
        <dbReference type="EMBL" id="MBM2416970.1"/>
    </source>
</evidence>
<evidence type="ECO:0000256" key="2">
    <source>
        <dbReference type="ARBA" id="ARBA00004236"/>
    </source>
</evidence>
<feature type="region of interest" description="Disordered" evidence="9">
    <location>
        <begin position="214"/>
        <end position="237"/>
    </location>
</feature>
<gene>
    <name evidence="11" type="ORF">JQX41_08325</name>
    <name evidence="12" type="ORF">JQX48_08330</name>
</gene>
<evidence type="ECO:0000256" key="7">
    <source>
        <dbReference type="ARBA" id="ARBA00029829"/>
    </source>
</evidence>
<dbReference type="Pfam" id="PF10099">
    <property type="entry name" value="RskA_C"/>
    <property type="match status" value="1"/>
</dbReference>
<protein>
    <recommendedName>
        <fullName evidence="8">Regulator of SigK</fullName>
    </recommendedName>
    <alternativeName>
        <fullName evidence="7">Sigma-K anti-sigma factor RskA</fullName>
    </alternativeName>
</protein>
<organism evidence="11 13">
    <name type="scientific">Marivita cryptomonadis</name>
    <dbReference type="NCBI Taxonomy" id="505252"/>
    <lineage>
        <taxon>Bacteria</taxon>
        <taxon>Pseudomonadati</taxon>
        <taxon>Pseudomonadota</taxon>
        <taxon>Alphaproteobacteria</taxon>
        <taxon>Rhodobacterales</taxon>
        <taxon>Roseobacteraceae</taxon>
        <taxon>Marivita</taxon>
    </lineage>
</organism>
<sequence length="237" mass="24804">MTDHTTPPEGPEYEDDRVLAAEYALGLLSAEERAQFEARLDSDADLRAEVVAWDEHFASVILDEIAPVDPSPQVAKRLQTILFKPEKQSFWQQIWPYGLGGVAAALVLWLTISTGVLIPDDTGLQPDLVAELAPTPDGEGLVIRAAVDTTRGAVEVVRAAGAPPEGRVFELWLIAGDAAPVSLGLLDEGNSTLIDLPQDLVALLAGALLAISDEPPGGSPTGAPTGAVRAAGSLTSS</sequence>
<name>A0A9Q2S4M3_9RHOB</name>
<dbReference type="GO" id="GO:0006417">
    <property type="term" value="P:regulation of translation"/>
    <property type="evidence" value="ECO:0007669"/>
    <property type="project" value="TreeGrafter"/>
</dbReference>
<dbReference type="GO" id="GO:0005886">
    <property type="term" value="C:plasma membrane"/>
    <property type="evidence" value="ECO:0007669"/>
    <property type="project" value="UniProtKB-SubCell"/>
</dbReference>